<comment type="similarity">
    <text evidence="5">Belongs to the ZapD family.</text>
</comment>
<dbReference type="InterPro" id="IPR027462">
    <property type="entry name" value="ZapD_C"/>
</dbReference>
<dbReference type="AlphaFoldDB" id="A0A4P6P5M4"/>
<comment type="subunit">
    <text evidence="5">Interacts with FtsZ.</text>
</comment>
<dbReference type="RefSeq" id="WP_130603280.1">
    <property type="nucleotide sequence ID" value="NZ_CP034759.1"/>
</dbReference>
<dbReference type="PANTHER" id="PTHR39455">
    <property type="entry name" value="CELL DIVISION PROTEIN ZAPD"/>
    <property type="match status" value="1"/>
</dbReference>
<dbReference type="SUPFAM" id="SSF160950">
    <property type="entry name" value="YacF-like"/>
    <property type="match status" value="1"/>
</dbReference>
<reference evidence="6 7" key="1">
    <citation type="submission" date="2018-12" db="EMBL/GenBank/DDBJ databases">
        <title>Complete genome of Litorilituus sediminis.</title>
        <authorList>
            <person name="Liu A."/>
            <person name="Rong J."/>
        </authorList>
    </citation>
    <scope>NUCLEOTIDE SEQUENCE [LARGE SCALE GENOMIC DNA]</scope>
    <source>
        <strain evidence="6 7">JCM 17549</strain>
    </source>
</reference>
<dbReference type="GO" id="GO:0005737">
    <property type="term" value="C:cytoplasm"/>
    <property type="evidence" value="ECO:0007669"/>
    <property type="project" value="UniProtKB-SubCell"/>
</dbReference>
<dbReference type="GO" id="GO:0000917">
    <property type="term" value="P:division septum assembly"/>
    <property type="evidence" value="ECO:0007669"/>
    <property type="project" value="UniProtKB-KW"/>
</dbReference>
<dbReference type="GO" id="GO:0032153">
    <property type="term" value="C:cell division site"/>
    <property type="evidence" value="ECO:0007669"/>
    <property type="project" value="TreeGrafter"/>
</dbReference>
<evidence type="ECO:0000256" key="2">
    <source>
        <dbReference type="ARBA" id="ARBA00022618"/>
    </source>
</evidence>
<comment type="function">
    <text evidence="5">Cell division factor that enhances FtsZ-ring assembly. Directly interacts with FtsZ and promotes bundling of FtsZ protofilaments, with a reduction in FtsZ GTPase activity.</text>
</comment>
<evidence type="ECO:0000256" key="1">
    <source>
        <dbReference type="ARBA" id="ARBA00022490"/>
    </source>
</evidence>
<evidence type="ECO:0000256" key="3">
    <source>
        <dbReference type="ARBA" id="ARBA00023210"/>
    </source>
</evidence>
<evidence type="ECO:0000256" key="4">
    <source>
        <dbReference type="ARBA" id="ARBA00023306"/>
    </source>
</evidence>
<evidence type="ECO:0000313" key="6">
    <source>
        <dbReference type="EMBL" id="QBG36793.1"/>
    </source>
</evidence>
<dbReference type="Gene3D" id="2.60.440.10">
    <property type="entry name" value="YacF-like domains"/>
    <property type="match status" value="1"/>
</dbReference>
<keyword evidence="7" id="KW-1185">Reference proteome</keyword>
<keyword evidence="1 5" id="KW-0963">Cytoplasm</keyword>
<evidence type="ECO:0000313" key="7">
    <source>
        <dbReference type="Proteomes" id="UP000290244"/>
    </source>
</evidence>
<dbReference type="InterPro" id="IPR036268">
    <property type="entry name" value="ZapD_sf"/>
</dbReference>
<organism evidence="6 7">
    <name type="scientific">Litorilituus sediminis</name>
    <dbReference type="NCBI Taxonomy" id="718192"/>
    <lineage>
        <taxon>Bacteria</taxon>
        <taxon>Pseudomonadati</taxon>
        <taxon>Pseudomonadota</taxon>
        <taxon>Gammaproteobacteria</taxon>
        <taxon>Alteromonadales</taxon>
        <taxon>Colwelliaceae</taxon>
        <taxon>Litorilituus</taxon>
    </lineage>
</organism>
<comment type="subcellular location">
    <subcellularLocation>
        <location evidence="5">Cytoplasm</location>
    </subcellularLocation>
    <text evidence="5">Localizes to mid-cell in an FtsZ-dependent manner.</text>
</comment>
<keyword evidence="2 5" id="KW-0132">Cell division</keyword>
<dbReference type="Proteomes" id="UP000290244">
    <property type="component" value="Chromosome"/>
</dbReference>
<keyword evidence="3 5" id="KW-0717">Septation</keyword>
<dbReference type="GO" id="GO:0043093">
    <property type="term" value="P:FtsZ-dependent cytokinesis"/>
    <property type="evidence" value="ECO:0007669"/>
    <property type="project" value="UniProtKB-UniRule"/>
</dbReference>
<dbReference type="OrthoDB" id="5294622at2"/>
<evidence type="ECO:0000256" key="5">
    <source>
        <dbReference type="HAMAP-Rule" id="MF_01092"/>
    </source>
</evidence>
<dbReference type="HAMAP" id="MF_01092">
    <property type="entry name" value="ZapD"/>
    <property type="match status" value="1"/>
</dbReference>
<keyword evidence="4 5" id="KW-0131">Cell cycle</keyword>
<gene>
    <name evidence="5 6" type="primary">zapD</name>
    <name evidence="6" type="ORF">EMK97_14215</name>
</gene>
<dbReference type="EMBL" id="CP034759">
    <property type="protein sequence ID" value="QBG36793.1"/>
    <property type="molecule type" value="Genomic_DNA"/>
</dbReference>
<dbReference type="PANTHER" id="PTHR39455:SF1">
    <property type="entry name" value="CELL DIVISION PROTEIN ZAPD"/>
    <property type="match status" value="1"/>
</dbReference>
<protein>
    <recommendedName>
        <fullName evidence="5">Cell division protein ZapD</fullName>
    </recommendedName>
    <alternativeName>
        <fullName evidence="5">Z ring-associated protein D</fullName>
    </alternativeName>
</protein>
<dbReference type="Pfam" id="PF07072">
    <property type="entry name" value="ZapD"/>
    <property type="match status" value="1"/>
</dbReference>
<dbReference type="InterPro" id="IPR009777">
    <property type="entry name" value="ZapD"/>
</dbReference>
<proteinExistence type="inferred from homology"/>
<name>A0A4P6P5M4_9GAMM</name>
<dbReference type="KEGG" id="lsd:EMK97_14215"/>
<dbReference type="Gene3D" id="1.10.3900.10">
    <property type="entry name" value="YacF-like"/>
    <property type="match status" value="1"/>
</dbReference>
<dbReference type="NCBIfam" id="NF003655">
    <property type="entry name" value="PRK05287.1-3"/>
    <property type="match status" value="1"/>
</dbReference>
<sequence>MSSVLYEHPLNERIRNYLKLEQLFALTSHCINKQITINHQVFFNSLFAIQDTLERNDVRGDLIKDLEKLEQSLVIWSKAPDIDTTALEENLAQTVKLIGKLKISTPNWYQLKEDKFLAGLKQRFAIQGGSCSFDLPQLQFWLHQSEEQLTEDATQWLTALNEINDSLTLVLRFVRQRADFETIETDSGFYQDNGEGLLLLRIKLPTHCPFYPTVSGNKYRYSIRFMLPCQHTGRRYSNQATSFQLARC</sequence>
<accession>A0A4P6P5M4</accession>